<organism evidence="12 13">
    <name type="scientific">Austwickia chelonae NBRC 105200</name>
    <dbReference type="NCBI Taxonomy" id="1184607"/>
    <lineage>
        <taxon>Bacteria</taxon>
        <taxon>Bacillati</taxon>
        <taxon>Actinomycetota</taxon>
        <taxon>Actinomycetes</taxon>
        <taxon>Micrococcales</taxon>
        <taxon>Dermatophilaceae</taxon>
        <taxon>Austwickia</taxon>
    </lineage>
</organism>
<feature type="transmembrane region" description="Helical" evidence="9">
    <location>
        <begin position="476"/>
        <end position="498"/>
    </location>
</feature>
<gene>
    <name evidence="12" type="ORF">AUCHE_08_01420</name>
</gene>
<comment type="similarity">
    <text evidence="2 10">Belongs to the binding-protein-dependent transport system permease family. MalFG subfamily.</text>
</comment>
<keyword evidence="13" id="KW-1185">Reference proteome</keyword>
<comment type="caution">
    <text evidence="12">The sequence shown here is derived from an EMBL/GenBank/DDBJ whole genome shotgun (WGS) entry which is preliminary data.</text>
</comment>
<feature type="transmembrane region" description="Helical" evidence="9">
    <location>
        <begin position="279"/>
        <end position="304"/>
    </location>
</feature>
<proteinExistence type="inferred from homology"/>
<keyword evidence="8 9" id="KW-0472">Membrane</keyword>
<dbReference type="EMBL" id="BAGZ01000008">
    <property type="protein sequence ID" value="GAB77899.1"/>
    <property type="molecule type" value="Genomic_DNA"/>
</dbReference>
<feature type="transmembrane region" description="Helical" evidence="9">
    <location>
        <begin position="316"/>
        <end position="340"/>
    </location>
</feature>
<feature type="transmembrane region" description="Helical" evidence="9">
    <location>
        <begin position="413"/>
        <end position="432"/>
    </location>
</feature>
<evidence type="ECO:0000256" key="1">
    <source>
        <dbReference type="ARBA" id="ARBA00004651"/>
    </source>
</evidence>
<evidence type="ECO:0000256" key="10">
    <source>
        <dbReference type="RuleBase" id="RU367050"/>
    </source>
</evidence>
<dbReference type="GO" id="GO:0042956">
    <property type="term" value="P:maltodextrin transmembrane transport"/>
    <property type="evidence" value="ECO:0007669"/>
    <property type="project" value="TreeGrafter"/>
</dbReference>
<feature type="transmembrane region" description="Helical" evidence="9">
    <location>
        <begin position="63"/>
        <end position="82"/>
    </location>
</feature>
<comment type="function">
    <text evidence="10">Part of the ABC transporter complex MalEFGK involved in maltose/maltodextrin import. Probably responsible for the translocation of the substrate across the membrane.</text>
</comment>
<dbReference type="Pfam" id="PF00528">
    <property type="entry name" value="BPD_transp_1"/>
    <property type="match status" value="1"/>
</dbReference>
<dbReference type="Gene3D" id="1.20.58.370">
    <property type="entry name" value="MalF N-terminal region-like"/>
    <property type="match status" value="1"/>
</dbReference>
<evidence type="ECO:0000313" key="13">
    <source>
        <dbReference type="Proteomes" id="UP000008495"/>
    </source>
</evidence>
<dbReference type="InterPro" id="IPR035906">
    <property type="entry name" value="MetI-like_sf"/>
</dbReference>
<name>K6VMC6_9MICO</name>
<evidence type="ECO:0000313" key="12">
    <source>
        <dbReference type="EMBL" id="GAB77899.1"/>
    </source>
</evidence>
<dbReference type="GO" id="GO:0015423">
    <property type="term" value="F:ABC-type maltose transporter activity"/>
    <property type="evidence" value="ECO:0007669"/>
    <property type="project" value="TreeGrafter"/>
</dbReference>
<sequence>MARRLARAATWLAVITVLALLAKVAQSFVTAGYWLAVALIGVVAVAVLAVYGTRRAVPMKYLLPGLVLMCTLQIWPIVYTAVTSTTNAGDGHTLTKAQSIEAIVAGSVREVPGSHRYRLSVAVRAGQDPTTGAPAYLLVAPDGALFIGTASGLAPLPADRATLVDGRITAAEGYQVLDARTVNTRQDLTSFAVPTSDGGGIKRVGLSDAFEGRPTLRHDASADALVDIEEGTVYRARDARWVSDDGRSLPQGWKEYVGAANFTTVVTDPILRAGFVGILAWNIAFAALSVLLQFGVGMLVALLLDDDRIRGRGLIRSILILPYALPPFVTALVWLSLFNQDYGLVNGLSGLHVDWLGDPGWARAAALITSTWMGFPYMFLICTGALQSIPEEVLDAAKVDGASAWRTLTSVRLPLLLVSTGPLLLASFSFNFNNFGLIYLLTGGGPFQSGTTAVGATDLLITYAFRLAFGGSSPNYGLASAVSLVIFVLVALLSWSAFRKTAALEEIS</sequence>
<keyword evidence="3 9" id="KW-0813">Transport</keyword>
<evidence type="ECO:0000256" key="9">
    <source>
        <dbReference type="RuleBase" id="RU363032"/>
    </source>
</evidence>
<keyword evidence="7 9" id="KW-1133">Transmembrane helix</keyword>
<reference evidence="12 13" key="1">
    <citation type="submission" date="2012-08" db="EMBL/GenBank/DDBJ databases">
        <title>Whole genome shotgun sequence of Austwickia chelonae NBRC 105200.</title>
        <authorList>
            <person name="Yoshida I."/>
            <person name="Hosoyama A."/>
            <person name="Tsuchikane K."/>
            <person name="Katsumata H."/>
            <person name="Ando Y."/>
            <person name="Ohji S."/>
            <person name="Hamada M."/>
            <person name="Tamura T."/>
            <person name="Yamazoe A."/>
            <person name="Yamazaki S."/>
            <person name="Fujita N."/>
        </authorList>
    </citation>
    <scope>NUCLEOTIDE SEQUENCE [LARGE SCALE GENOMIC DNA]</scope>
    <source>
        <strain evidence="12 13">NBRC 105200</strain>
    </source>
</reference>
<comment type="subcellular location">
    <subcellularLocation>
        <location evidence="1 9">Cell membrane</location>
        <topology evidence="1 9">Multi-pass membrane protein</topology>
    </subcellularLocation>
</comment>
<dbReference type="eggNOG" id="COG1175">
    <property type="taxonomic scope" value="Bacteria"/>
</dbReference>
<evidence type="ECO:0000256" key="7">
    <source>
        <dbReference type="ARBA" id="ARBA00022989"/>
    </source>
</evidence>
<dbReference type="InterPro" id="IPR035277">
    <property type="entry name" value="MalF_N"/>
</dbReference>
<dbReference type="SUPFAM" id="SSF161098">
    <property type="entry name" value="MetI-like"/>
    <property type="match status" value="1"/>
</dbReference>
<dbReference type="Pfam" id="PF16296">
    <property type="entry name" value="TM_PBP2_N"/>
    <property type="match status" value="1"/>
</dbReference>
<feature type="domain" description="ABC transmembrane type-1" evidence="11">
    <location>
        <begin position="279"/>
        <end position="497"/>
    </location>
</feature>
<dbReference type="CDD" id="cd06261">
    <property type="entry name" value="TM_PBP2"/>
    <property type="match status" value="1"/>
</dbReference>
<evidence type="ECO:0000259" key="11">
    <source>
        <dbReference type="PROSITE" id="PS50928"/>
    </source>
</evidence>
<dbReference type="SUPFAM" id="SSF160964">
    <property type="entry name" value="MalF N-terminal region-like"/>
    <property type="match status" value="1"/>
</dbReference>
<evidence type="ECO:0000256" key="8">
    <source>
        <dbReference type="ARBA" id="ARBA00023136"/>
    </source>
</evidence>
<evidence type="ECO:0000256" key="2">
    <source>
        <dbReference type="ARBA" id="ARBA00009047"/>
    </source>
</evidence>
<dbReference type="InterPro" id="IPR032550">
    <property type="entry name" value="TM_PBP2_N"/>
</dbReference>
<keyword evidence="6 9" id="KW-0812">Transmembrane</keyword>
<feature type="transmembrane region" description="Helical" evidence="9">
    <location>
        <begin position="360"/>
        <end position="380"/>
    </location>
</feature>
<dbReference type="PANTHER" id="PTHR47314:SF1">
    <property type="entry name" value="MALTOSE_MALTODEXTRIN TRANSPORT SYSTEM PERMEASE PROTEIN MALF"/>
    <property type="match status" value="1"/>
</dbReference>
<evidence type="ECO:0000256" key="4">
    <source>
        <dbReference type="ARBA" id="ARBA00022475"/>
    </source>
</evidence>
<keyword evidence="5 10" id="KW-0762">Sugar transport</keyword>
<evidence type="ECO:0000256" key="6">
    <source>
        <dbReference type="ARBA" id="ARBA00022692"/>
    </source>
</evidence>
<feature type="transmembrane region" description="Helical" evidence="9">
    <location>
        <begin position="32"/>
        <end position="51"/>
    </location>
</feature>
<dbReference type="InterPro" id="IPR000515">
    <property type="entry name" value="MetI-like"/>
</dbReference>
<evidence type="ECO:0000256" key="3">
    <source>
        <dbReference type="ARBA" id="ARBA00022448"/>
    </source>
</evidence>
<dbReference type="Proteomes" id="UP000008495">
    <property type="component" value="Unassembled WGS sequence"/>
</dbReference>
<protein>
    <recommendedName>
        <fullName evidence="10">Maltose/maltodextrin transport system permease protein</fullName>
    </recommendedName>
</protein>
<dbReference type="OrthoDB" id="9805974at2"/>
<dbReference type="AlphaFoldDB" id="K6VMC6"/>
<dbReference type="PROSITE" id="PS50928">
    <property type="entry name" value="ABC_TM1"/>
    <property type="match status" value="1"/>
</dbReference>
<evidence type="ECO:0000256" key="5">
    <source>
        <dbReference type="ARBA" id="ARBA00022597"/>
    </source>
</evidence>
<dbReference type="GO" id="GO:1990060">
    <property type="term" value="C:maltose transport complex"/>
    <property type="evidence" value="ECO:0007669"/>
    <property type="project" value="TreeGrafter"/>
</dbReference>
<dbReference type="PANTHER" id="PTHR47314">
    <property type="entry name" value="MALTOSE/MALTODEXTRIN TRANSPORT SYSTEM PERMEASE PROTEIN MALF"/>
    <property type="match status" value="1"/>
</dbReference>
<accession>K6VMC6</accession>
<keyword evidence="4 10" id="KW-1003">Cell membrane</keyword>
<dbReference type="STRING" id="100225.SAMN05421595_0410"/>
<dbReference type="Gene3D" id="1.10.3720.10">
    <property type="entry name" value="MetI-like"/>
    <property type="match status" value="1"/>
</dbReference>
<dbReference type="RefSeq" id="WP_006502651.1">
    <property type="nucleotide sequence ID" value="NZ_BAGZ01000008.1"/>
</dbReference>